<dbReference type="EMBL" id="JAODYH010000014">
    <property type="protein sequence ID" value="MCT9812932.1"/>
    <property type="molecule type" value="Genomic_DNA"/>
</dbReference>
<name>A0ABT2PUK7_9BURK</name>
<protein>
    <submittedName>
        <fullName evidence="1">DUF2889 domain-containing protein</fullName>
    </submittedName>
</protein>
<organism evidence="1 2">
    <name type="scientific">Acidovorax bellezanensis</name>
    <dbReference type="NCBI Taxonomy" id="2976702"/>
    <lineage>
        <taxon>Bacteria</taxon>
        <taxon>Pseudomonadati</taxon>
        <taxon>Pseudomonadota</taxon>
        <taxon>Betaproteobacteria</taxon>
        <taxon>Burkholderiales</taxon>
        <taxon>Comamonadaceae</taxon>
        <taxon>Acidovorax</taxon>
    </lineage>
</organism>
<proteinExistence type="predicted"/>
<sequence>MDIPATRRLVHTRKIECHGYVRADGMMEVESVMRDISVGGSDLFFKTLAPGEDLHHMQITLTLDRSLVIHHVQVGTLAAPTPWCAEANAVYDGLIGLQIGPGFTQKLRELAGGTKGCTHLTELMGPVATTAFQTWHALARETGSARAARALPGLLPRPALFNTCQAYRADAKALEAIWPLDRRAPSAANEG</sequence>
<dbReference type="Proteomes" id="UP001525968">
    <property type="component" value="Unassembled WGS sequence"/>
</dbReference>
<dbReference type="InterPro" id="IPR021312">
    <property type="entry name" value="DUF2889"/>
</dbReference>
<reference evidence="1 2" key="1">
    <citation type="submission" date="2022-09" db="EMBL/GenBank/DDBJ databases">
        <title>Draft genome of isolate Be4.</title>
        <authorList>
            <person name="Sanchez-Castro I."/>
            <person name="Martinez-Rodriguez P."/>
            <person name="Descostes M."/>
            <person name="Merroun M."/>
        </authorList>
    </citation>
    <scope>NUCLEOTIDE SEQUENCE [LARGE SCALE GENOMIC DNA]</scope>
    <source>
        <strain evidence="1 2">Be4</strain>
    </source>
</reference>
<gene>
    <name evidence="1" type="ORF">N0K08_20065</name>
</gene>
<evidence type="ECO:0000313" key="2">
    <source>
        <dbReference type="Proteomes" id="UP001525968"/>
    </source>
</evidence>
<keyword evidence="2" id="KW-1185">Reference proteome</keyword>
<comment type="caution">
    <text evidence="1">The sequence shown here is derived from an EMBL/GenBank/DDBJ whole genome shotgun (WGS) entry which is preliminary data.</text>
</comment>
<dbReference type="RefSeq" id="WP_261502180.1">
    <property type="nucleotide sequence ID" value="NZ_JAODYH010000014.1"/>
</dbReference>
<dbReference type="Pfam" id="PF11136">
    <property type="entry name" value="DUF2889"/>
    <property type="match status" value="1"/>
</dbReference>
<accession>A0ABT2PUK7</accession>
<evidence type="ECO:0000313" key="1">
    <source>
        <dbReference type="EMBL" id="MCT9812932.1"/>
    </source>
</evidence>